<dbReference type="GO" id="GO:0009252">
    <property type="term" value="P:peptidoglycan biosynthetic process"/>
    <property type="evidence" value="ECO:0007669"/>
    <property type="project" value="UniProtKB-UniRule"/>
</dbReference>
<evidence type="ECO:0000256" key="4">
    <source>
        <dbReference type="ARBA" id="ARBA00022490"/>
    </source>
</evidence>
<dbReference type="InterPro" id="IPR036565">
    <property type="entry name" value="Mur-like_cat_sf"/>
</dbReference>
<dbReference type="SUPFAM" id="SSF53244">
    <property type="entry name" value="MurD-like peptide ligases, peptide-binding domain"/>
    <property type="match status" value="1"/>
</dbReference>
<dbReference type="GO" id="GO:0005737">
    <property type="term" value="C:cytoplasm"/>
    <property type="evidence" value="ECO:0007669"/>
    <property type="project" value="UniProtKB-SubCell"/>
</dbReference>
<comment type="function">
    <text evidence="14">Cell wall formation.</text>
</comment>
<evidence type="ECO:0000256" key="8">
    <source>
        <dbReference type="ARBA" id="ARBA00022840"/>
    </source>
</evidence>
<dbReference type="SUPFAM" id="SSF51984">
    <property type="entry name" value="MurCD N-terminal domain"/>
    <property type="match status" value="1"/>
</dbReference>
<evidence type="ECO:0000256" key="5">
    <source>
        <dbReference type="ARBA" id="ARBA00022598"/>
    </source>
</evidence>
<evidence type="ECO:0000256" key="7">
    <source>
        <dbReference type="ARBA" id="ARBA00022741"/>
    </source>
</evidence>
<dbReference type="Gene3D" id="3.90.190.20">
    <property type="entry name" value="Mur ligase, C-terminal domain"/>
    <property type="match status" value="1"/>
</dbReference>
<dbReference type="InterPro" id="IPR005758">
    <property type="entry name" value="UDP-N-AcMur_Ala_ligase_MurC"/>
</dbReference>
<dbReference type="InterPro" id="IPR050061">
    <property type="entry name" value="MurCDEF_pg_biosynth"/>
</dbReference>
<name>A0A1G2F6Q4_9BACT</name>
<organism evidence="18 19">
    <name type="scientific">Candidatus Portnoybacteria bacterium RBG_13_40_8</name>
    <dbReference type="NCBI Taxonomy" id="1801990"/>
    <lineage>
        <taxon>Bacteria</taxon>
        <taxon>Candidatus Portnoyibacteriota</taxon>
    </lineage>
</organism>
<comment type="pathway">
    <text evidence="2 14">Cell wall biogenesis; peptidoglycan biosynthesis.</text>
</comment>
<accession>A0A1G2F6Q4</accession>
<dbReference type="SUPFAM" id="SSF53623">
    <property type="entry name" value="MurD-like peptide ligases, catalytic domain"/>
    <property type="match status" value="1"/>
</dbReference>
<gene>
    <name evidence="14" type="primary">murC</name>
    <name evidence="18" type="ORF">A2V69_01905</name>
</gene>
<dbReference type="EC" id="6.3.2.8" evidence="3 14"/>
<dbReference type="InterPro" id="IPR013221">
    <property type="entry name" value="Mur_ligase_cen"/>
</dbReference>
<dbReference type="AlphaFoldDB" id="A0A1G2F6Q4"/>
<feature type="domain" description="Mur ligase C-terminal" evidence="16">
    <location>
        <begin position="288"/>
        <end position="419"/>
    </location>
</feature>
<comment type="catalytic activity">
    <reaction evidence="13 14">
        <text>UDP-N-acetyl-alpha-D-muramate + L-alanine + ATP = UDP-N-acetyl-alpha-D-muramoyl-L-alanine + ADP + phosphate + H(+)</text>
        <dbReference type="Rhea" id="RHEA:23372"/>
        <dbReference type="ChEBI" id="CHEBI:15378"/>
        <dbReference type="ChEBI" id="CHEBI:30616"/>
        <dbReference type="ChEBI" id="CHEBI:43474"/>
        <dbReference type="ChEBI" id="CHEBI:57972"/>
        <dbReference type="ChEBI" id="CHEBI:70757"/>
        <dbReference type="ChEBI" id="CHEBI:83898"/>
        <dbReference type="ChEBI" id="CHEBI:456216"/>
        <dbReference type="EC" id="6.3.2.8"/>
    </reaction>
</comment>
<dbReference type="UniPathway" id="UPA00219"/>
<feature type="binding site" evidence="14">
    <location>
        <begin position="113"/>
        <end position="119"/>
    </location>
    <ligand>
        <name>ATP</name>
        <dbReference type="ChEBI" id="CHEBI:30616"/>
    </ligand>
</feature>
<dbReference type="InterPro" id="IPR036615">
    <property type="entry name" value="Mur_ligase_C_dom_sf"/>
</dbReference>
<keyword evidence="6 14" id="KW-0132">Cell division</keyword>
<dbReference type="PANTHER" id="PTHR43445:SF3">
    <property type="entry name" value="UDP-N-ACETYLMURAMATE--L-ALANINE LIGASE"/>
    <property type="match status" value="1"/>
</dbReference>
<dbReference type="STRING" id="1801990.A2V69_01905"/>
<protein>
    <recommendedName>
        <fullName evidence="3 14">UDP-N-acetylmuramate--L-alanine ligase</fullName>
        <ecNumber evidence="3 14">6.3.2.8</ecNumber>
    </recommendedName>
    <alternativeName>
        <fullName evidence="14">UDP-N-acetylmuramoyl-L-alanine synthetase</fullName>
    </alternativeName>
</protein>
<dbReference type="GO" id="GO:0008360">
    <property type="term" value="P:regulation of cell shape"/>
    <property type="evidence" value="ECO:0007669"/>
    <property type="project" value="UniProtKB-KW"/>
</dbReference>
<reference evidence="18 19" key="1">
    <citation type="journal article" date="2016" name="Nat. Commun.">
        <title>Thousands of microbial genomes shed light on interconnected biogeochemical processes in an aquifer system.</title>
        <authorList>
            <person name="Anantharaman K."/>
            <person name="Brown C.T."/>
            <person name="Hug L.A."/>
            <person name="Sharon I."/>
            <person name="Castelle C.J."/>
            <person name="Probst A.J."/>
            <person name="Thomas B.C."/>
            <person name="Singh A."/>
            <person name="Wilkins M.J."/>
            <person name="Karaoz U."/>
            <person name="Brodie E.L."/>
            <person name="Williams K.H."/>
            <person name="Hubbard S.S."/>
            <person name="Banfield J.F."/>
        </authorList>
    </citation>
    <scope>NUCLEOTIDE SEQUENCE [LARGE SCALE GENOMIC DNA]</scope>
</reference>
<keyword evidence="11 14" id="KW-0131">Cell cycle</keyword>
<dbReference type="InterPro" id="IPR000713">
    <property type="entry name" value="Mur_ligase_N"/>
</dbReference>
<evidence type="ECO:0000256" key="13">
    <source>
        <dbReference type="ARBA" id="ARBA00047833"/>
    </source>
</evidence>
<proteinExistence type="inferred from homology"/>
<dbReference type="HAMAP" id="MF_00046">
    <property type="entry name" value="MurC"/>
    <property type="match status" value="1"/>
</dbReference>
<evidence type="ECO:0000256" key="1">
    <source>
        <dbReference type="ARBA" id="ARBA00004496"/>
    </source>
</evidence>
<dbReference type="Gene3D" id="3.40.1190.10">
    <property type="entry name" value="Mur-like, catalytic domain"/>
    <property type="match status" value="1"/>
</dbReference>
<dbReference type="GO" id="GO:0071555">
    <property type="term" value="P:cell wall organization"/>
    <property type="evidence" value="ECO:0007669"/>
    <property type="project" value="UniProtKB-KW"/>
</dbReference>
<dbReference type="Proteomes" id="UP000177810">
    <property type="component" value="Unassembled WGS sequence"/>
</dbReference>
<dbReference type="GO" id="GO:0051301">
    <property type="term" value="P:cell division"/>
    <property type="evidence" value="ECO:0007669"/>
    <property type="project" value="UniProtKB-KW"/>
</dbReference>
<comment type="similarity">
    <text evidence="14">Belongs to the MurCDEF family.</text>
</comment>
<keyword evidence="8 14" id="KW-0067">ATP-binding</keyword>
<dbReference type="InterPro" id="IPR004101">
    <property type="entry name" value="Mur_ligase_C"/>
</dbReference>
<keyword evidence="9 14" id="KW-0133">Cell shape</keyword>
<dbReference type="GO" id="GO:0005524">
    <property type="term" value="F:ATP binding"/>
    <property type="evidence" value="ECO:0007669"/>
    <property type="project" value="UniProtKB-UniRule"/>
</dbReference>
<evidence type="ECO:0000256" key="11">
    <source>
        <dbReference type="ARBA" id="ARBA00023306"/>
    </source>
</evidence>
<evidence type="ECO:0000256" key="2">
    <source>
        <dbReference type="ARBA" id="ARBA00004752"/>
    </source>
</evidence>
<sequence length="431" mass="48481">MLSHIKKIHFIGIGGIGVSAIARMARLKGIKVTGSDISIGKMTERIKNIGGKIFIGHKKENLPKDTDMVVFSPAISENNPELTSAKELNIPVYSYPEALGLLSKDMYTIAVSGTHGKTTTTCMIAELMIYGNLDPTVFVGGLLKKQQDNFVLGQSRYFVVEACEYKESFLNLNPNILIVLNIDNDHLDYYQNIENIQNAFAELIAKTKNYIICDLNDKNILTAIEKAKNINKLAEITDYTKEKLNIKLLIPGEHNLKNAKAALGAVKLIGLEQKEAERILKNYAGSWRRFEYKGTIENGALIYDDYGHHPTEIKATLKGIKKYFPDKHIIVVFQPHLYSRTRILLSDFANSFTNINKVIVTDIYAAREQDDHLIHAEDLVKAINKISNNADYIKNFWEIENYLKLNSDQDTVILTVGAGDIYKIGENIVKK</sequence>
<dbReference type="Pfam" id="PF01225">
    <property type="entry name" value="Mur_ligase"/>
    <property type="match status" value="1"/>
</dbReference>
<keyword evidence="10 14" id="KW-0573">Peptidoglycan synthesis</keyword>
<dbReference type="PANTHER" id="PTHR43445">
    <property type="entry name" value="UDP-N-ACETYLMURAMATE--L-ALANINE LIGASE-RELATED"/>
    <property type="match status" value="1"/>
</dbReference>
<evidence type="ECO:0000259" key="15">
    <source>
        <dbReference type="Pfam" id="PF01225"/>
    </source>
</evidence>
<dbReference type="Pfam" id="PF08245">
    <property type="entry name" value="Mur_ligase_M"/>
    <property type="match status" value="1"/>
</dbReference>
<feature type="domain" description="Mur ligase N-terminal catalytic" evidence="15">
    <location>
        <begin position="7"/>
        <end position="105"/>
    </location>
</feature>
<keyword evidence="4 14" id="KW-0963">Cytoplasm</keyword>
<evidence type="ECO:0000313" key="19">
    <source>
        <dbReference type="Proteomes" id="UP000177810"/>
    </source>
</evidence>
<keyword evidence="5 14" id="KW-0436">Ligase</keyword>
<evidence type="ECO:0000256" key="6">
    <source>
        <dbReference type="ARBA" id="ARBA00022618"/>
    </source>
</evidence>
<dbReference type="Gene3D" id="3.40.50.720">
    <property type="entry name" value="NAD(P)-binding Rossmann-like Domain"/>
    <property type="match status" value="1"/>
</dbReference>
<comment type="caution">
    <text evidence="18">The sequence shown here is derived from an EMBL/GenBank/DDBJ whole genome shotgun (WGS) entry which is preliminary data.</text>
</comment>
<dbReference type="Pfam" id="PF02875">
    <property type="entry name" value="Mur_ligase_C"/>
    <property type="match status" value="1"/>
</dbReference>
<evidence type="ECO:0000256" key="12">
    <source>
        <dbReference type="ARBA" id="ARBA00023316"/>
    </source>
</evidence>
<evidence type="ECO:0000259" key="16">
    <source>
        <dbReference type="Pfam" id="PF02875"/>
    </source>
</evidence>
<keyword evidence="12 14" id="KW-0961">Cell wall biogenesis/degradation</keyword>
<feature type="domain" description="Mur ligase central" evidence="17">
    <location>
        <begin position="111"/>
        <end position="265"/>
    </location>
</feature>
<evidence type="ECO:0000256" key="9">
    <source>
        <dbReference type="ARBA" id="ARBA00022960"/>
    </source>
</evidence>
<dbReference type="GO" id="GO:0008763">
    <property type="term" value="F:UDP-N-acetylmuramate-L-alanine ligase activity"/>
    <property type="evidence" value="ECO:0007669"/>
    <property type="project" value="UniProtKB-UniRule"/>
</dbReference>
<evidence type="ECO:0000256" key="14">
    <source>
        <dbReference type="HAMAP-Rule" id="MF_00046"/>
    </source>
</evidence>
<evidence type="ECO:0000256" key="3">
    <source>
        <dbReference type="ARBA" id="ARBA00012211"/>
    </source>
</evidence>
<evidence type="ECO:0000259" key="17">
    <source>
        <dbReference type="Pfam" id="PF08245"/>
    </source>
</evidence>
<comment type="subcellular location">
    <subcellularLocation>
        <location evidence="1 14">Cytoplasm</location>
    </subcellularLocation>
</comment>
<evidence type="ECO:0000256" key="10">
    <source>
        <dbReference type="ARBA" id="ARBA00022984"/>
    </source>
</evidence>
<keyword evidence="7 14" id="KW-0547">Nucleotide-binding</keyword>
<evidence type="ECO:0000313" key="18">
    <source>
        <dbReference type="EMBL" id="OGZ33268.1"/>
    </source>
</evidence>
<dbReference type="EMBL" id="MHMT01000001">
    <property type="protein sequence ID" value="OGZ33268.1"/>
    <property type="molecule type" value="Genomic_DNA"/>
</dbReference>